<dbReference type="STRING" id="537013.CLOSTMETH_02589"/>
<comment type="caution">
    <text evidence="1">The sequence shown here is derived from an EMBL/GenBank/DDBJ whole genome shotgun (WGS) entry which is preliminary data.</text>
</comment>
<organism evidence="1 2">
    <name type="scientific">[Clostridium] methylpentosum DSM 5476</name>
    <dbReference type="NCBI Taxonomy" id="537013"/>
    <lineage>
        <taxon>Bacteria</taxon>
        <taxon>Bacillati</taxon>
        <taxon>Bacillota</taxon>
        <taxon>Clostridia</taxon>
        <taxon>Eubacteriales</taxon>
        <taxon>Oscillospiraceae</taxon>
        <taxon>Oscillospiraceae incertae sedis</taxon>
    </lineage>
</organism>
<gene>
    <name evidence="1" type="ORF">CLOSTMETH_02589</name>
</gene>
<dbReference type="EMBL" id="ACEC01000090">
    <property type="protein sequence ID" value="EEG29807.1"/>
    <property type="molecule type" value="Genomic_DNA"/>
</dbReference>
<sequence>MKGDNMKFFTEEWFRGGCYNLPGIEQYYESLKSIRGQVGLLAEEPFLFHDAKIKNVVEKGNNKWNNELILKFDSSQCLANISMLVLKNYDILLFSEIKGCWWLAHEIYKHNQLFILNILFIDNKDNIKYFEIEFEKVIEIEH</sequence>
<evidence type="ECO:0000313" key="2">
    <source>
        <dbReference type="Proteomes" id="UP000003340"/>
    </source>
</evidence>
<accession>C0EFE7</accession>
<evidence type="ECO:0000313" key="1">
    <source>
        <dbReference type="EMBL" id="EEG29807.1"/>
    </source>
</evidence>
<dbReference type="Proteomes" id="UP000003340">
    <property type="component" value="Unassembled WGS sequence"/>
</dbReference>
<dbReference type="AlphaFoldDB" id="C0EFE7"/>
<reference evidence="1 2" key="1">
    <citation type="submission" date="2009-01" db="EMBL/GenBank/DDBJ databases">
        <authorList>
            <person name="Fulton L."/>
            <person name="Clifton S."/>
            <person name="Fulton B."/>
            <person name="Xu J."/>
            <person name="Minx P."/>
            <person name="Pepin K.H."/>
            <person name="Johnson M."/>
            <person name="Bhonagiri V."/>
            <person name="Nash W.E."/>
            <person name="Mardis E.R."/>
            <person name="Wilson R.K."/>
        </authorList>
    </citation>
    <scope>NUCLEOTIDE SEQUENCE [LARGE SCALE GENOMIC DNA]</scope>
    <source>
        <strain evidence="1 2">DSM 5476</strain>
    </source>
</reference>
<keyword evidence="2" id="KW-1185">Reference proteome</keyword>
<dbReference type="HOGENOM" id="CLU_1812422_0_0_9"/>
<name>C0EFE7_9FIRM</name>
<reference evidence="1 2" key="2">
    <citation type="submission" date="2009-02" db="EMBL/GenBank/DDBJ databases">
        <title>Draft genome sequence of Clostridium methylpentosum (DSM 5476).</title>
        <authorList>
            <person name="Sudarsanam P."/>
            <person name="Ley R."/>
            <person name="Guruge J."/>
            <person name="Turnbaugh P.J."/>
            <person name="Mahowald M."/>
            <person name="Liep D."/>
            <person name="Gordon J."/>
        </authorList>
    </citation>
    <scope>NUCLEOTIDE SEQUENCE [LARGE SCALE GENOMIC DNA]</scope>
    <source>
        <strain evidence="1 2">DSM 5476</strain>
    </source>
</reference>
<protein>
    <submittedName>
        <fullName evidence="1">Uncharacterized protein</fullName>
    </submittedName>
</protein>
<proteinExistence type="predicted"/>